<dbReference type="InterPro" id="IPR005863">
    <property type="entry name" value="UDP-N-AcMur_synth"/>
</dbReference>
<dbReference type="Pfam" id="PF01225">
    <property type="entry name" value="Mur_ligase"/>
    <property type="match status" value="1"/>
</dbReference>
<comment type="pathway">
    <text evidence="10 11">Cell wall biogenesis; peptidoglycan biosynthesis.</text>
</comment>
<evidence type="ECO:0000259" key="14">
    <source>
        <dbReference type="Pfam" id="PF08245"/>
    </source>
</evidence>
<evidence type="ECO:0000259" key="13">
    <source>
        <dbReference type="Pfam" id="PF02875"/>
    </source>
</evidence>
<dbReference type="PANTHER" id="PTHR43024">
    <property type="entry name" value="UDP-N-ACETYLMURAMOYL-TRIPEPTIDE--D-ALANYL-D-ALANINE LIGASE"/>
    <property type="match status" value="1"/>
</dbReference>
<dbReference type="Gene3D" id="3.40.1190.10">
    <property type="entry name" value="Mur-like, catalytic domain"/>
    <property type="match status" value="1"/>
</dbReference>
<comment type="subcellular location">
    <subcellularLocation>
        <location evidence="10 11">Cytoplasm</location>
    </subcellularLocation>
</comment>
<reference evidence="15 16" key="1">
    <citation type="submission" date="2018-01" db="EMBL/GenBank/DDBJ databases">
        <title>Genome sequence of a Cantenovulum-like bacteria.</title>
        <authorList>
            <person name="Tan W.R."/>
            <person name="Lau N.-S."/>
            <person name="Go F."/>
            <person name="Amirul A.-A.A."/>
        </authorList>
    </citation>
    <scope>NUCLEOTIDE SEQUENCE [LARGE SCALE GENOMIC DNA]</scope>
    <source>
        <strain evidence="15 16">CCB-QB4</strain>
    </source>
</reference>
<evidence type="ECO:0000256" key="10">
    <source>
        <dbReference type="HAMAP-Rule" id="MF_02019"/>
    </source>
</evidence>
<dbReference type="EC" id="6.3.2.10" evidence="10 11"/>
<comment type="function">
    <text evidence="10 11">Involved in cell wall formation. Catalyzes the final step in the synthesis of UDP-N-acetylmuramoyl-pentapeptide, the precursor of murein.</text>
</comment>
<evidence type="ECO:0000256" key="5">
    <source>
        <dbReference type="ARBA" id="ARBA00022840"/>
    </source>
</evidence>
<evidence type="ECO:0000256" key="3">
    <source>
        <dbReference type="ARBA" id="ARBA00022618"/>
    </source>
</evidence>
<evidence type="ECO:0000313" key="15">
    <source>
        <dbReference type="EMBL" id="AWB68744.1"/>
    </source>
</evidence>
<name>A0A2S0VWZ6_9ALTE</name>
<dbReference type="InterPro" id="IPR035911">
    <property type="entry name" value="MurE/MurF_N"/>
</dbReference>
<sequence>MINLSLLAIAEMTSGQLKGSDHQIHQVSTDTRRIETGSLFVALKGERFDAHAFIEQAVSAGASAVVVEHEVDADVAQIIVDDTRVALGKIAKGVKALCDVKTIAITGSCGKTTVKELLQSICQLAGNTLATKGNLNNDIGVPLTLLELTAEHEYAVVELGANHIGEIAYSVDLVKPDVALVNNVSGAHLEGFGSLSGVAQAKGEIYSGLSESGKAVVNYDCEFKQQWQSRLAQLNVTLFSLQNEQADLYASNMSMNAFASQFELNFQGQGYAINLQLPGAHNIANALAAASCALAAGIDIQTVVSGLNKNVSVKGRLNRIQITDNLIMIDDTYNANKASMQAALDVLANVEGRKIFVMGDMAELGNYARKEHQDVGNYARSLGIQDLFTFGEMSLQAQEGHDSKQHFHQLETLVTALKASLDNQPTTILVKGSRSARMERVIEAMKSSGVAEC</sequence>
<dbReference type="PANTHER" id="PTHR43024:SF1">
    <property type="entry name" value="UDP-N-ACETYLMURAMOYL-TRIPEPTIDE--D-ALANYL-D-ALANINE LIGASE"/>
    <property type="match status" value="1"/>
</dbReference>
<dbReference type="GO" id="GO:0005737">
    <property type="term" value="C:cytoplasm"/>
    <property type="evidence" value="ECO:0007669"/>
    <property type="project" value="UniProtKB-SubCell"/>
</dbReference>
<feature type="domain" description="Mur ligase central" evidence="14">
    <location>
        <begin position="105"/>
        <end position="292"/>
    </location>
</feature>
<accession>A0A2S0VWZ6</accession>
<dbReference type="Pfam" id="PF08245">
    <property type="entry name" value="Mur_ligase_M"/>
    <property type="match status" value="1"/>
</dbReference>
<dbReference type="OrthoDB" id="9801978at2"/>
<dbReference type="UniPathway" id="UPA00219"/>
<dbReference type="KEGG" id="cate:C2869_21125"/>
<keyword evidence="1 10" id="KW-0963">Cytoplasm</keyword>
<dbReference type="AlphaFoldDB" id="A0A2S0VWZ6"/>
<proteinExistence type="inferred from homology"/>
<feature type="domain" description="Mur ligase N-terminal catalytic" evidence="12">
    <location>
        <begin position="24"/>
        <end position="92"/>
    </location>
</feature>
<keyword evidence="3 10" id="KW-0132">Cell division</keyword>
<protein>
    <recommendedName>
        <fullName evidence="10 11">UDP-N-acetylmuramoyl-tripeptide--D-alanyl-D-alanine ligase</fullName>
        <ecNumber evidence="10 11">6.3.2.10</ecNumber>
    </recommendedName>
    <alternativeName>
        <fullName evidence="10">D-alanyl-D-alanine-adding enzyme</fullName>
    </alternativeName>
</protein>
<dbReference type="GO" id="GO:0005524">
    <property type="term" value="F:ATP binding"/>
    <property type="evidence" value="ECO:0007669"/>
    <property type="project" value="UniProtKB-UniRule"/>
</dbReference>
<evidence type="ECO:0000256" key="11">
    <source>
        <dbReference type="RuleBase" id="RU004136"/>
    </source>
</evidence>
<dbReference type="Gene3D" id="3.90.190.20">
    <property type="entry name" value="Mur ligase, C-terminal domain"/>
    <property type="match status" value="1"/>
</dbReference>
<evidence type="ECO:0000256" key="4">
    <source>
        <dbReference type="ARBA" id="ARBA00022741"/>
    </source>
</evidence>
<dbReference type="Pfam" id="PF02875">
    <property type="entry name" value="Mur_ligase_C"/>
    <property type="match status" value="1"/>
</dbReference>
<dbReference type="SUPFAM" id="SSF53244">
    <property type="entry name" value="MurD-like peptide ligases, peptide-binding domain"/>
    <property type="match status" value="1"/>
</dbReference>
<comment type="similarity">
    <text evidence="10">Belongs to the MurCDEF family. MurF subfamily.</text>
</comment>
<dbReference type="InterPro" id="IPR051046">
    <property type="entry name" value="MurCDEF_CellWall_CoF430Synth"/>
</dbReference>
<dbReference type="HAMAP" id="MF_02019">
    <property type="entry name" value="MurF"/>
    <property type="match status" value="1"/>
</dbReference>
<keyword evidence="8 10" id="KW-0131">Cell cycle</keyword>
<dbReference type="InterPro" id="IPR036565">
    <property type="entry name" value="Mur-like_cat_sf"/>
</dbReference>
<dbReference type="NCBIfam" id="TIGR01143">
    <property type="entry name" value="murF"/>
    <property type="match status" value="1"/>
</dbReference>
<dbReference type="SUPFAM" id="SSF63418">
    <property type="entry name" value="MurE/MurF N-terminal domain"/>
    <property type="match status" value="1"/>
</dbReference>
<dbReference type="GO" id="GO:0009252">
    <property type="term" value="P:peptidoglycan biosynthetic process"/>
    <property type="evidence" value="ECO:0007669"/>
    <property type="project" value="UniProtKB-UniRule"/>
</dbReference>
<gene>
    <name evidence="10 15" type="primary">murF</name>
    <name evidence="15" type="ORF">C2869_21125</name>
</gene>
<dbReference type="InterPro" id="IPR000713">
    <property type="entry name" value="Mur_ligase_N"/>
</dbReference>
<dbReference type="GO" id="GO:0051301">
    <property type="term" value="P:cell division"/>
    <property type="evidence" value="ECO:0007669"/>
    <property type="project" value="UniProtKB-KW"/>
</dbReference>
<feature type="domain" description="Mur ligase C-terminal" evidence="13">
    <location>
        <begin position="315"/>
        <end position="434"/>
    </location>
</feature>
<evidence type="ECO:0000313" key="16">
    <source>
        <dbReference type="Proteomes" id="UP000244441"/>
    </source>
</evidence>
<dbReference type="Gene3D" id="3.40.1390.10">
    <property type="entry name" value="MurE/MurF, N-terminal domain"/>
    <property type="match status" value="1"/>
</dbReference>
<evidence type="ECO:0000256" key="2">
    <source>
        <dbReference type="ARBA" id="ARBA00022598"/>
    </source>
</evidence>
<evidence type="ECO:0000256" key="9">
    <source>
        <dbReference type="ARBA" id="ARBA00023316"/>
    </source>
</evidence>
<dbReference type="GO" id="GO:0071555">
    <property type="term" value="P:cell wall organization"/>
    <property type="evidence" value="ECO:0007669"/>
    <property type="project" value="UniProtKB-KW"/>
</dbReference>
<dbReference type="SUPFAM" id="SSF53623">
    <property type="entry name" value="MurD-like peptide ligases, catalytic domain"/>
    <property type="match status" value="1"/>
</dbReference>
<evidence type="ECO:0000256" key="7">
    <source>
        <dbReference type="ARBA" id="ARBA00022984"/>
    </source>
</evidence>
<dbReference type="InterPro" id="IPR004101">
    <property type="entry name" value="Mur_ligase_C"/>
</dbReference>
<evidence type="ECO:0000256" key="8">
    <source>
        <dbReference type="ARBA" id="ARBA00023306"/>
    </source>
</evidence>
<evidence type="ECO:0000259" key="12">
    <source>
        <dbReference type="Pfam" id="PF01225"/>
    </source>
</evidence>
<evidence type="ECO:0000256" key="6">
    <source>
        <dbReference type="ARBA" id="ARBA00022960"/>
    </source>
</evidence>
<organism evidence="15 16">
    <name type="scientific">Saccharobesus litoralis</name>
    <dbReference type="NCBI Taxonomy" id="2172099"/>
    <lineage>
        <taxon>Bacteria</taxon>
        <taxon>Pseudomonadati</taxon>
        <taxon>Pseudomonadota</taxon>
        <taxon>Gammaproteobacteria</taxon>
        <taxon>Alteromonadales</taxon>
        <taxon>Alteromonadaceae</taxon>
        <taxon>Saccharobesus</taxon>
    </lineage>
</organism>
<dbReference type="EMBL" id="CP026604">
    <property type="protein sequence ID" value="AWB68744.1"/>
    <property type="molecule type" value="Genomic_DNA"/>
</dbReference>
<dbReference type="GO" id="GO:0008360">
    <property type="term" value="P:regulation of cell shape"/>
    <property type="evidence" value="ECO:0007669"/>
    <property type="project" value="UniProtKB-KW"/>
</dbReference>
<feature type="binding site" evidence="10">
    <location>
        <begin position="107"/>
        <end position="113"/>
    </location>
    <ligand>
        <name>ATP</name>
        <dbReference type="ChEBI" id="CHEBI:30616"/>
    </ligand>
</feature>
<keyword evidence="4 10" id="KW-0547">Nucleotide-binding</keyword>
<keyword evidence="5 10" id="KW-0067">ATP-binding</keyword>
<keyword evidence="6 10" id="KW-0133">Cell shape</keyword>
<keyword evidence="9 10" id="KW-0961">Cell wall biogenesis/degradation</keyword>
<comment type="catalytic activity">
    <reaction evidence="10 11">
        <text>D-alanyl-D-alanine + UDP-N-acetyl-alpha-D-muramoyl-L-alanyl-gamma-D-glutamyl-meso-2,6-diaminopimelate + ATP = UDP-N-acetyl-alpha-D-muramoyl-L-alanyl-gamma-D-glutamyl-meso-2,6-diaminopimeloyl-D-alanyl-D-alanine + ADP + phosphate + H(+)</text>
        <dbReference type="Rhea" id="RHEA:28374"/>
        <dbReference type="ChEBI" id="CHEBI:15378"/>
        <dbReference type="ChEBI" id="CHEBI:30616"/>
        <dbReference type="ChEBI" id="CHEBI:43474"/>
        <dbReference type="ChEBI" id="CHEBI:57822"/>
        <dbReference type="ChEBI" id="CHEBI:61386"/>
        <dbReference type="ChEBI" id="CHEBI:83905"/>
        <dbReference type="ChEBI" id="CHEBI:456216"/>
        <dbReference type="EC" id="6.3.2.10"/>
    </reaction>
</comment>
<dbReference type="GO" id="GO:0008766">
    <property type="term" value="F:UDP-N-acetylmuramoylalanyl-D-glutamyl-2,6-diaminopimelate-D-alanyl-D-alanine ligase activity"/>
    <property type="evidence" value="ECO:0007669"/>
    <property type="project" value="RHEA"/>
</dbReference>
<dbReference type="GO" id="GO:0047480">
    <property type="term" value="F:UDP-N-acetylmuramoyl-tripeptide-D-alanyl-D-alanine ligase activity"/>
    <property type="evidence" value="ECO:0007669"/>
    <property type="project" value="UniProtKB-UniRule"/>
</dbReference>
<dbReference type="Proteomes" id="UP000244441">
    <property type="component" value="Chromosome"/>
</dbReference>
<keyword evidence="2 10" id="KW-0436">Ligase</keyword>
<keyword evidence="16" id="KW-1185">Reference proteome</keyword>
<dbReference type="RefSeq" id="WP_108604796.1">
    <property type="nucleotide sequence ID" value="NZ_CP026604.1"/>
</dbReference>
<dbReference type="InterPro" id="IPR036615">
    <property type="entry name" value="Mur_ligase_C_dom_sf"/>
</dbReference>
<evidence type="ECO:0000256" key="1">
    <source>
        <dbReference type="ARBA" id="ARBA00022490"/>
    </source>
</evidence>
<keyword evidence="7 10" id="KW-0573">Peptidoglycan synthesis</keyword>
<dbReference type="InterPro" id="IPR013221">
    <property type="entry name" value="Mur_ligase_cen"/>
</dbReference>